<protein>
    <submittedName>
        <fullName evidence="1">Uncharacterized protein</fullName>
    </submittedName>
</protein>
<reference evidence="1 2" key="1">
    <citation type="submission" date="2016-02" db="EMBL/GenBank/DDBJ databases">
        <title>Band-tailed pigeon sequencing and assembly.</title>
        <authorList>
            <person name="Soares A.E."/>
            <person name="Novak B.J."/>
            <person name="Rice E.S."/>
            <person name="O'Connell B."/>
            <person name="Chang D."/>
            <person name="Weber S."/>
            <person name="Shapiro B."/>
        </authorList>
    </citation>
    <scope>NUCLEOTIDE SEQUENCE [LARGE SCALE GENOMIC DNA]</scope>
    <source>
        <strain evidence="1">BTP2013</strain>
        <tissue evidence="1">Blood</tissue>
    </source>
</reference>
<proteinExistence type="predicted"/>
<evidence type="ECO:0000313" key="1">
    <source>
        <dbReference type="EMBL" id="OPJ71339.1"/>
    </source>
</evidence>
<dbReference type="AlphaFoldDB" id="A0A1V4JGK9"/>
<comment type="caution">
    <text evidence="1">The sequence shown here is derived from an EMBL/GenBank/DDBJ whole genome shotgun (WGS) entry which is preliminary data.</text>
</comment>
<organism evidence="1 2">
    <name type="scientific">Patagioenas fasciata monilis</name>
    <dbReference type="NCBI Taxonomy" id="372326"/>
    <lineage>
        <taxon>Eukaryota</taxon>
        <taxon>Metazoa</taxon>
        <taxon>Chordata</taxon>
        <taxon>Craniata</taxon>
        <taxon>Vertebrata</taxon>
        <taxon>Euteleostomi</taxon>
        <taxon>Archelosauria</taxon>
        <taxon>Archosauria</taxon>
        <taxon>Dinosauria</taxon>
        <taxon>Saurischia</taxon>
        <taxon>Theropoda</taxon>
        <taxon>Coelurosauria</taxon>
        <taxon>Aves</taxon>
        <taxon>Neognathae</taxon>
        <taxon>Neoaves</taxon>
        <taxon>Columbimorphae</taxon>
        <taxon>Columbiformes</taxon>
        <taxon>Columbidae</taxon>
        <taxon>Patagioenas</taxon>
    </lineage>
</organism>
<dbReference type="Proteomes" id="UP000190648">
    <property type="component" value="Unassembled WGS sequence"/>
</dbReference>
<gene>
    <name evidence="1" type="ORF">AV530_017780</name>
</gene>
<accession>A0A1V4JGK9</accession>
<dbReference type="EMBL" id="LSYS01007693">
    <property type="protein sequence ID" value="OPJ71339.1"/>
    <property type="molecule type" value="Genomic_DNA"/>
</dbReference>
<sequence length="110" mass="11934">MQEIKFSVRGDDYLCVTVSPARPSLASIQASAAPSRPVSSSRSGPAGSPVFFVTGMPFPEEQGAVEMEGTVAMDGLLPQVWAGLFRQHQQLLEPVLPWLSLELDAIYEEQ</sequence>
<evidence type="ECO:0000313" key="2">
    <source>
        <dbReference type="Proteomes" id="UP000190648"/>
    </source>
</evidence>
<name>A0A1V4JGK9_PATFA</name>
<keyword evidence="2" id="KW-1185">Reference proteome</keyword>